<accession>A0A9D5LZH9</accession>
<dbReference type="Pfam" id="PF20765">
    <property type="entry name" value="Phage_tail_terminator_8"/>
    <property type="match status" value="1"/>
</dbReference>
<sequence>MITLQDIQAAVGSVLQQNGYSVIAAEVQEGFERPACFVEVLPVSVTLENQFTEIVTNSVEITYHPAIETKEELIETAGKLKRLFLYTPLQVQDRFLSVNEITFDADKSTLIAYFELEYLQETEAAEETLPKMENLQERVATQSYGTSSNTD</sequence>
<dbReference type="InterPro" id="IPR049254">
    <property type="entry name" value="Phage_tail_terminator"/>
</dbReference>
<evidence type="ECO:0000313" key="1">
    <source>
        <dbReference type="EMBL" id="MBE5039817.1"/>
    </source>
</evidence>
<gene>
    <name evidence="1" type="ORF">INF28_04985</name>
</gene>
<name>A0A9D5LZH9_9FIRM</name>
<organism evidence="1 2">
    <name type="scientific">Ructibacterium gallinarum</name>
    <dbReference type="NCBI Taxonomy" id="2779355"/>
    <lineage>
        <taxon>Bacteria</taxon>
        <taxon>Bacillati</taxon>
        <taxon>Bacillota</taxon>
        <taxon>Clostridia</taxon>
        <taxon>Eubacteriales</taxon>
        <taxon>Oscillospiraceae</taxon>
        <taxon>Ructibacterium</taxon>
    </lineage>
</organism>
<dbReference type="RefSeq" id="WP_226392371.1">
    <property type="nucleotide sequence ID" value="NZ_JADCKB010000008.1"/>
</dbReference>
<proteinExistence type="predicted"/>
<protein>
    <submittedName>
        <fullName evidence="1">Uncharacterized protein</fullName>
    </submittedName>
</protein>
<reference evidence="1" key="1">
    <citation type="submission" date="2020-10" db="EMBL/GenBank/DDBJ databases">
        <title>ChiBAC.</title>
        <authorList>
            <person name="Zenner C."/>
            <person name="Hitch T.C.A."/>
            <person name="Clavel T."/>
        </authorList>
    </citation>
    <scope>NUCLEOTIDE SEQUENCE</scope>
    <source>
        <strain evidence="1">DSM 107454</strain>
    </source>
</reference>
<keyword evidence="2" id="KW-1185">Reference proteome</keyword>
<dbReference type="AlphaFoldDB" id="A0A9D5LZH9"/>
<dbReference type="EMBL" id="JADCKB010000008">
    <property type="protein sequence ID" value="MBE5039817.1"/>
    <property type="molecule type" value="Genomic_DNA"/>
</dbReference>
<dbReference type="Proteomes" id="UP000806542">
    <property type="component" value="Unassembled WGS sequence"/>
</dbReference>
<comment type="caution">
    <text evidence="1">The sequence shown here is derived from an EMBL/GenBank/DDBJ whole genome shotgun (WGS) entry which is preliminary data.</text>
</comment>
<evidence type="ECO:0000313" key="2">
    <source>
        <dbReference type="Proteomes" id="UP000806542"/>
    </source>
</evidence>